<keyword evidence="5 10" id="KW-0145">Chemotaxis</keyword>
<comment type="caution">
    <text evidence="12">The sequence shown here is derived from an EMBL/GenBank/DDBJ whole genome shotgun (WGS) entry which is preliminary data.</text>
</comment>
<dbReference type="Pfam" id="PF03748">
    <property type="entry name" value="FliL"/>
    <property type="match status" value="1"/>
</dbReference>
<evidence type="ECO:0000256" key="2">
    <source>
        <dbReference type="ARBA" id="ARBA00004162"/>
    </source>
</evidence>
<keyword evidence="6" id="KW-0812">Transmembrane</keyword>
<keyword evidence="4" id="KW-1003">Cell membrane</keyword>
<evidence type="ECO:0000256" key="11">
    <source>
        <dbReference type="SAM" id="MobiDB-lite"/>
    </source>
</evidence>
<dbReference type="PANTHER" id="PTHR35091">
    <property type="entry name" value="FLAGELLAR PROTEIN FLIL"/>
    <property type="match status" value="1"/>
</dbReference>
<name>A0ABX0XPE6_9SPHN</name>
<proteinExistence type="inferred from homology"/>
<organism evidence="12 13">
    <name type="scientific">Sphingomonas jejuensis</name>
    <dbReference type="NCBI Taxonomy" id="904715"/>
    <lineage>
        <taxon>Bacteria</taxon>
        <taxon>Pseudomonadati</taxon>
        <taxon>Pseudomonadota</taxon>
        <taxon>Alphaproteobacteria</taxon>
        <taxon>Sphingomonadales</taxon>
        <taxon>Sphingomonadaceae</taxon>
        <taxon>Sphingomonas</taxon>
    </lineage>
</organism>
<dbReference type="EMBL" id="JAATJE010000002">
    <property type="protein sequence ID" value="NJC34732.1"/>
    <property type="molecule type" value="Genomic_DNA"/>
</dbReference>
<comment type="function">
    <text evidence="1 10">Controls the rotational direction of flagella during chemotaxis.</text>
</comment>
<evidence type="ECO:0000256" key="6">
    <source>
        <dbReference type="ARBA" id="ARBA00022692"/>
    </source>
</evidence>
<keyword evidence="10" id="KW-0997">Cell inner membrane</keyword>
<evidence type="ECO:0000256" key="1">
    <source>
        <dbReference type="ARBA" id="ARBA00002254"/>
    </source>
</evidence>
<evidence type="ECO:0000256" key="3">
    <source>
        <dbReference type="ARBA" id="ARBA00008281"/>
    </source>
</evidence>
<accession>A0ABX0XPE6</accession>
<evidence type="ECO:0000313" key="13">
    <source>
        <dbReference type="Proteomes" id="UP000734218"/>
    </source>
</evidence>
<evidence type="ECO:0000256" key="7">
    <source>
        <dbReference type="ARBA" id="ARBA00022779"/>
    </source>
</evidence>
<keyword evidence="9 10" id="KW-0472">Membrane</keyword>
<reference evidence="12 13" key="1">
    <citation type="submission" date="2020-03" db="EMBL/GenBank/DDBJ databases">
        <title>Genomic Encyclopedia of Type Strains, Phase IV (KMG-IV): sequencing the most valuable type-strain genomes for metagenomic binning, comparative biology and taxonomic classification.</title>
        <authorList>
            <person name="Goeker M."/>
        </authorList>
    </citation>
    <scope>NUCLEOTIDE SEQUENCE [LARGE SCALE GENOMIC DNA]</scope>
    <source>
        <strain evidence="12 13">DSM 27651</strain>
    </source>
</reference>
<keyword evidence="12" id="KW-0282">Flagellum</keyword>
<sequence length="181" mass="19609">MSDAPETPKKKKKGKLGRLLILGFGAVLLLGGGIGAGLFFSGALGSSKAHAEEVDPNKPQLVPRGGEHGEGGEGDEYESSYQPLEKEFTSNLKDSTHFVQMGIAVGTNYDARVLENVTKHELAIRSAVLMTISETEEDQVFTTEGKEQLQRRLVQTINHVLEEKTGFGGVGNVYFTNFIVQ</sequence>
<dbReference type="InterPro" id="IPR005503">
    <property type="entry name" value="FliL"/>
</dbReference>
<feature type="region of interest" description="Disordered" evidence="11">
    <location>
        <begin position="51"/>
        <end position="80"/>
    </location>
</feature>
<dbReference type="PANTHER" id="PTHR35091:SF2">
    <property type="entry name" value="FLAGELLAR PROTEIN FLIL"/>
    <property type="match status" value="1"/>
</dbReference>
<evidence type="ECO:0000256" key="10">
    <source>
        <dbReference type="RuleBase" id="RU364125"/>
    </source>
</evidence>
<gene>
    <name evidence="12" type="ORF">GGR88_002246</name>
</gene>
<evidence type="ECO:0000313" key="12">
    <source>
        <dbReference type="EMBL" id="NJC34732.1"/>
    </source>
</evidence>
<keyword evidence="12" id="KW-0969">Cilium</keyword>
<keyword evidence="7 10" id="KW-0283">Flagellar rotation</keyword>
<dbReference type="Proteomes" id="UP000734218">
    <property type="component" value="Unassembled WGS sequence"/>
</dbReference>
<evidence type="ECO:0000256" key="5">
    <source>
        <dbReference type="ARBA" id="ARBA00022500"/>
    </source>
</evidence>
<protein>
    <recommendedName>
        <fullName evidence="10">Flagellar protein FliL</fullName>
    </recommendedName>
</protein>
<evidence type="ECO:0000256" key="8">
    <source>
        <dbReference type="ARBA" id="ARBA00022989"/>
    </source>
</evidence>
<keyword evidence="13" id="KW-1185">Reference proteome</keyword>
<evidence type="ECO:0000256" key="4">
    <source>
        <dbReference type="ARBA" id="ARBA00022475"/>
    </source>
</evidence>
<comment type="subcellular location">
    <subcellularLocation>
        <location evidence="10">Cell inner membrane</location>
    </subcellularLocation>
    <subcellularLocation>
        <location evidence="2">Cell membrane</location>
        <topology evidence="2">Single-pass membrane protein</topology>
    </subcellularLocation>
</comment>
<evidence type="ECO:0000256" key="9">
    <source>
        <dbReference type="ARBA" id="ARBA00023136"/>
    </source>
</evidence>
<keyword evidence="12" id="KW-0966">Cell projection</keyword>
<keyword evidence="8" id="KW-1133">Transmembrane helix</keyword>
<dbReference type="RefSeq" id="WP_167954977.1">
    <property type="nucleotide sequence ID" value="NZ_JAATJE010000002.1"/>
</dbReference>
<comment type="similarity">
    <text evidence="3 10">Belongs to the FliL family.</text>
</comment>